<dbReference type="Pfam" id="PF01535">
    <property type="entry name" value="PPR"/>
    <property type="match status" value="1"/>
</dbReference>
<dbReference type="InterPro" id="IPR002885">
    <property type="entry name" value="PPR_rpt"/>
</dbReference>
<evidence type="ECO:0000313" key="4">
    <source>
        <dbReference type="RefSeq" id="XP_039116464.1"/>
    </source>
</evidence>
<dbReference type="PROSITE" id="PS51375">
    <property type="entry name" value="PPR"/>
    <property type="match status" value="1"/>
</dbReference>
<dbReference type="GeneID" id="120251881"/>
<evidence type="ECO:0000313" key="3">
    <source>
        <dbReference type="Proteomes" id="UP001515500"/>
    </source>
</evidence>
<gene>
    <name evidence="4" type="primary">LOC120251881</name>
</gene>
<dbReference type="PANTHER" id="PTHR47933">
    <property type="entry name" value="PENTATRICOPEPTIDE REPEAT-CONTAINING PROTEIN 1, MITOCHONDRIAL"/>
    <property type="match status" value="1"/>
</dbReference>
<evidence type="ECO:0000256" key="1">
    <source>
        <dbReference type="ARBA" id="ARBA00022737"/>
    </source>
</evidence>
<proteinExistence type="predicted"/>
<dbReference type="Proteomes" id="UP001515500">
    <property type="component" value="Chromosome 20"/>
</dbReference>
<dbReference type="NCBIfam" id="TIGR00756">
    <property type="entry name" value="PPR"/>
    <property type="match status" value="2"/>
</dbReference>
<sequence length="368" mass="41295">MLRSLVTDLRSRISGETLATRLYSSARRPKRRQTPHLPPQCEIDRAVAALPPRFTADDLTAAIAAEPNPLVCLHLLTHHHPHRSHPSTSSFLITIKKLGTASLFPELRSAASLAFSFPSVLSEPLLSTLIYFYSNARMLSSAIHVYNLMRDHPDPSCHPTTQTYNLLFTALLGRDNRNSYINHVYMDTLRALFRQMVNSGVAPDVFSLNSMIKGYALSLHLNDALRVFHQMKPVYSCDPDANSYNYLVHGLCAQGRTENARELFDEMRSRGFVPSAKTFNSLASALAMCGELEAAVEIVGEMGRLVDLVTCRTVIGEMCGRGRVREGLRLLREWKERAILNERAYEELLYGIEDIHGDDELVNRGRAL</sequence>
<dbReference type="AlphaFoldDB" id="A0AB40ANY4"/>
<dbReference type="Gene3D" id="1.25.40.10">
    <property type="entry name" value="Tetratricopeptide repeat domain"/>
    <property type="match status" value="1"/>
</dbReference>
<dbReference type="InterPro" id="IPR051240">
    <property type="entry name" value="Mito_RNA-Proc/Resp"/>
</dbReference>
<protein>
    <submittedName>
        <fullName evidence="4">Pentatricopeptide repeat-containing protein At2g27800, mitochondrial-like</fullName>
    </submittedName>
</protein>
<dbReference type="RefSeq" id="XP_039116464.1">
    <property type="nucleotide sequence ID" value="XM_039260530.1"/>
</dbReference>
<accession>A0AB40ANY4</accession>
<evidence type="ECO:0000256" key="2">
    <source>
        <dbReference type="PROSITE-ProRule" id="PRU00708"/>
    </source>
</evidence>
<organism evidence="3 4">
    <name type="scientific">Dioscorea cayennensis subsp. rotundata</name>
    <name type="common">White Guinea yam</name>
    <name type="synonym">Dioscorea rotundata</name>
    <dbReference type="NCBI Taxonomy" id="55577"/>
    <lineage>
        <taxon>Eukaryota</taxon>
        <taxon>Viridiplantae</taxon>
        <taxon>Streptophyta</taxon>
        <taxon>Embryophyta</taxon>
        <taxon>Tracheophyta</taxon>
        <taxon>Spermatophyta</taxon>
        <taxon>Magnoliopsida</taxon>
        <taxon>Liliopsida</taxon>
        <taxon>Dioscoreales</taxon>
        <taxon>Dioscoreaceae</taxon>
        <taxon>Dioscorea</taxon>
    </lineage>
</organism>
<dbReference type="PANTHER" id="PTHR47933:SF23">
    <property type="entry name" value="OS02G0468500 PROTEIN"/>
    <property type="match status" value="1"/>
</dbReference>
<name>A0AB40ANY4_DIOCR</name>
<dbReference type="InterPro" id="IPR011990">
    <property type="entry name" value="TPR-like_helical_dom_sf"/>
</dbReference>
<dbReference type="Pfam" id="PF13041">
    <property type="entry name" value="PPR_2"/>
    <property type="match status" value="1"/>
</dbReference>
<dbReference type="GO" id="GO:0003729">
    <property type="term" value="F:mRNA binding"/>
    <property type="evidence" value="ECO:0007669"/>
    <property type="project" value="TreeGrafter"/>
</dbReference>
<reference evidence="4" key="1">
    <citation type="submission" date="2025-08" db="UniProtKB">
        <authorList>
            <consortium name="RefSeq"/>
        </authorList>
    </citation>
    <scope>IDENTIFICATION</scope>
</reference>
<feature type="repeat" description="PPR" evidence="2">
    <location>
        <begin position="240"/>
        <end position="274"/>
    </location>
</feature>
<keyword evidence="1" id="KW-0677">Repeat</keyword>
<keyword evidence="3" id="KW-1185">Reference proteome</keyword>
<dbReference type="Pfam" id="PF12854">
    <property type="entry name" value="PPR_1"/>
    <property type="match status" value="1"/>
</dbReference>